<protein>
    <submittedName>
        <fullName evidence="1">Uncharacterized protein</fullName>
    </submittedName>
</protein>
<name>A0AAD4L6B7_9AGAM</name>
<organism evidence="1 2">
    <name type="scientific">Lactarius akahatsu</name>
    <dbReference type="NCBI Taxonomy" id="416441"/>
    <lineage>
        <taxon>Eukaryota</taxon>
        <taxon>Fungi</taxon>
        <taxon>Dikarya</taxon>
        <taxon>Basidiomycota</taxon>
        <taxon>Agaricomycotina</taxon>
        <taxon>Agaricomycetes</taxon>
        <taxon>Russulales</taxon>
        <taxon>Russulaceae</taxon>
        <taxon>Lactarius</taxon>
    </lineage>
</organism>
<evidence type="ECO:0000313" key="1">
    <source>
        <dbReference type="EMBL" id="KAH8979887.1"/>
    </source>
</evidence>
<evidence type="ECO:0000313" key="2">
    <source>
        <dbReference type="Proteomes" id="UP001201163"/>
    </source>
</evidence>
<gene>
    <name evidence="1" type="ORF">EDB92DRAFT_1820737</name>
</gene>
<dbReference type="Proteomes" id="UP001201163">
    <property type="component" value="Unassembled WGS sequence"/>
</dbReference>
<keyword evidence="2" id="KW-1185">Reference proteome</keyword>
<dbReference type="AlphaFoldDB" id="A0AAD4L6B7"/>
<proteinExistence type="predicted"/>
<dbReference type="EMBL" id="JAKELL010000151">
    <property type="protein sequence ID" value="KAH8979887.1"/>
    <property type="molecule type" value="Genomic_DNA"/>
</dbReference>
<sequence length="288" mass="32273">MARFRSLVARDADVRSQQRTPDLVSPLSPCVGGSVDPKARKIYACRAVLYKRCGALRTEPAAKWAAGMDQYDVRCVAGSSRRINERGSKNKRGVDEAGPEVPALHLPNLAVLFLSGITVQTRCEWTAIRTSPTVPEQSDEDDDNRGRELTQLIVIQKRKFIDLGRTMSRDINSAAARWVRRTITVTGKKGFIIIGWLVIQTPFREQRARRRPATTEEVREKRHTAVRDVGHSPPLVLKEAEGRSMHATHTPRSRVHRMGVPDYMPSAPFIEENPPIVDCGLPVPAKHY</sequence>
<accession>A0AAD4L6B7</accession>
<comment type="caution">
    <text evidence="1">The sequence shown here is derived from an EMBL/GenBank/DDBJ whole genome shotgun (WGS) entry which is preliminary data.</text>
</comment>
<reference evidence="1" key="1">
    <citation type="submission" date="2022-01" db="EMBL/GenBank/DDBJ databases">
        <title>Comparative genomics reveals a dynamic genome evolution in the ectomycorrhizal milk-cap (Lactarius) mushrooms.</title>
        <authorList>
            <consortium name="DOE Joint Genome Institute"/>
            <person name="Lebreton A."/>
            <person name="Tang N."/>
            <person name="Kuo A."/>
            <person name="LaButti K."/>
            <person name="Drula E."/>
            <person name="Barry K."/>
            <person name="Clum A."/>
            <person name="Lipzen A."/>
            <person name="Mousain D."/>
            <person name="Ng V."/>
            <person name="Wang R."/>
            <person name="Wang X."/>
            <person name="Dai Y."/>
            <person name="Henrissat B."/>
            <person name="Grigoriev I.V."/>
            <person name="Guerin-Laguette A."/>
            <person name="Yu F."/>
            <person name="Martin F.M."/>
        </authorList>
    </citation>
    <scope>NUCLEOTIDE SEQUENCE</scope>
    <source>
        <strain evidence="1">QP</strain>
    </source>
</reference>